<reference evidence="1" key="1">
    <citation type="submission" date="2021-06" db="EMBL/GenBank/DDBJ databases">
        <authorList>
            <person name="Kallberg Y."/>
            <person name="Tangrot J."/>
            <person name="Rosling A."/>
        </authorList>
    </citation>
    <scope>NUCLEOTIDE SEQUENCE</scope>
    <source>
        <strain evidence="1">IN212</strain>
    </source>
</reference>
<dbReference type="Proteomes" id="UP000789396">
    <property type="component" value="Unassembled WGS sequence"/>
</dbReference>
<name>A0A9N9IRY9_9GLOM</name>
<organism evidence="1 2">
    <name type="scientific">Racocetra fulgida</name>
    <dbReference type="NCBI Taxonomy" id="60492"/>
    <lineage>
        <taxon>Eukaryota</taxon>
        <taxon>Fungi</taxon>
        <taxon>Fungi incertae sedis</taxon>
        <taxon>Mucoromycota</taxon>
        <taxon>Glomeromycotina</taxon>
        <taxon>Glomeromycetes</taxon>
        <taxon>Diversisporales</taxon>
        <taxon>Gigasporaceae</taxon>
        <taxon>Racocetra</taxon>
    </lineage>
</organism>
<evidence type="ECO:0000313" key="2">
    <source>
        <dbReference type="Proteomes" id="UP000789396"/>
    </source>
</evidence>
<keyword evidence="2" id="KW-1185">Reference proteome</keyword>
<sequence length="67" mass="7900">RTVEEQEKFNGPINEQTKKKLEIKSLENKTLRDKVLKNVLYLFRGRQKEEKGVGKQNNGVKEAYLYC</sequence>
<feature type="non-terminal residue" evidence="1">
    <location>
        <position position="67"/>
    </location>
</feature>
<evidence type="ECO:0000313" key="1">
    <source>
        <dbReference type="EMBL" id="CAG8746054.1"/>
    </source>
</evidence>
<comment type="caution">
    <text evidence="1">The sequence shown here is derived from an EMBL/GenBank/DDBJ whole genome shotgun (WGS) entry which is preliminary data.</text>
</comment>
<gene>
    <name evidence="1" type="ORF">RFULGI_LOCUS13240</name>
</gene>
<accession>A0A9N9IRY9</accession>
<proteinExistence type="predicted"/>
<protein>
    <submittedName>
        <fullName evidence="1">13810_t:CDS:1</fullName>
    </submittedName>
</protein>
<dbReference type="AlphaFoldDB" id="A0A9N9IRY9"/>
<dbReference type="EMBL" id="CAJVPZ010034115">
    <property type="protein sequence ID" value="CAG8746054.1"/>
    <property type="molecule type" value="Genomic_DNA"/>
</dbReference>